<keyword evidence="1" id="KW-0812">Transmembrane</keyword>
<evidence type="ECO:0000313" key="3">
    <source>
        <dbReference type="Proteomes" id="UP000326837"/>
    </source>
</evidence>
<dbReference type="AlphaFoldDB" id="A0A5K7XM61"/>
<name>A0A5K7XM61_9BACT</name>
<sequence length="94" mass="10293">MRLIRLLEFVDYEAILPFPLGTIVLVPIWANRVGNSLASALSLCGIVLLAGQFMILTRTFDRGTGQKLPYFAVNNVVLTLAITAIVAACFRIRA</sequence>
<feature type="transmembrane region" description="Helical" evidence="1">
    <location>
        <begin position="36"/>
        <end position="56"/>
    </location>
</feature>
<keyword evidence="3" id="KW-1185">Reference proteome</keyword>
<proteinExistence type="predicted"/>
<feature type="transmembrane region" description="Helical" evidence="1">
    <location>
        <begin position="68"/>
        <end position="93"/>
    </location>
</feature>
<dbReference type="KEGG" id="lpav:PLANPX_5448"/>
<keyword evidence="1" id="KW-1133">Transmembrane helix</keyword>
<evidence type="ECO:0000313" key="2">
    <source>
        <dbReference type="EMBL" id="BBO35836.1"/>
    </source>
</evidence>
<protein>
    <submittedName>
        <fullName evidence="2">Uncharacterized protein</fullName>
    </submittedName>
</protein>
<dbReference type="Proteomes" id="UP000326837">
    <property type="component" value="Chromosome"/>
</dbReference>
<accession>A0A5K7XM61</accession>
<evidence type="ECO:0000256" key="1">
    <source>
        <dbReference type="SAM" id="Phobius"/>
    </source>
</evidence>
<gene>
    <name evidence="2" type="ORF">PLANPX_5448</name>
</gene>
<keyword evidence="1" id="KW-0472">Membrane</keyword>
<dbReference type="EMBL" id="AP021861">
    <property type="protein sequence ID" value="BBO35836.1"/>
    <property type="molecule type" value="Genomic_DNA"/>
</dbReference>
<organism evidence="2 3">
    <name type="scientific">Lacipirellula parvula</name>
    <dbReference type="NCBI Taxonomy" id="2650471"/>
    <lineage>
        <taxon>Bacteria</taxon>
        <taxon>Pseudomonadati</taxon>
        <taxon>Planctomycetota</taxon>
        <taxon>Planctomycetia</taxon>
        <taxon>Pirellulales</taxon>
        <taxon>Lacipirellulaceae</taxon>
        <taxon>Lacipirellula</taxon>
    </lineage>
</organism>
<reference evidence="3" key="1">
    <citation type="submission" date="2019-10" db="EMBL/GenBank/DDBJ databases">
        <title>Lacipirellula parvula gen. nov., sp. nov., representing a lineage of planctomycetes widespread in freshwater anoxic habitats, and description of the family Lacipirellulaceae.</title>
        <authorList>
            <person name="Dedysh S.N."/>
            <person name="Kulichevskaya I.S."/>
            <person name="Beletsky A.V."/>
            <person name="Rakitin A.L."/>
            <person name="Mardanov A.V."/>
            <person name="Ivanova A.A."/>
            <person name="Saltykova V.X."/>
            <person name="Rijpstra W.I.C."/>
            <person name="Sinninghe Damste J.S."/>
            <person name="Ravin N.V."/>
        </authorList>
    </citation>
    <scope>NUCLEOTIDE SEQUENCE [LARGE SCALE GENOMIC DNA]</scope>
    <source>
        <strain evidence="3">PX69</strain>
    </source>
</reference>